<name>A0ABV0EDS3_9BURK</name>
<keyword evidence="2" id="KW-1185">Reference proteome</keyword>
<dbReference type="EMBL" id="JBAJEX010000004">
    <property type="protein sequence ID" value="MEO1766816.1"/>
    <property type="molecule type" value="Genomic_DNA"/>
</dbReference>
<evidence type="ECO:0000313" key="1">
    <source>
        <dbReference type="EMBL" id="MEO1766816.1"/>
    </source>
</evidence>
<comment type="caution">
    <text evidence="1">The sequence shown here is derived from an EMBL/GenBank/DDBJ whole genome shotgun (WGS) entry which is preliminary data.</text>
</comment>
<sequence>MSQRDFRFDFDEWMRLAKTDPAAFDARRQQAIEALINEAPPHIRQRLERFQWRIDVERVRCENPMQACIKLSNMMWQLVYGDRGFLWSLSLLSDPNPVAPAATAASVVSLKPPRET</sequence>
<gene>
    <name evidence="1" type="ORF">V6E02_06270</name>
</gene>
<dbReference type="Proteomes" id="UP001482231">
    <property type="component" value="Unassembled WGS sequence"/>
</dbReference>
<accession>A0ABV0EDS3</accession>
<reference evidence="1 2" key="1">
    <citation type="submission" date="2024-02" db="EMBL/GenBank/DDBJ databases">
        <title>New thermophilic sulfur-oxidizing bacteria from a hot springs of the Uzon caldera (Kamchatka, Russia).</title>
        <authorList>
            <person name="Dukat A.M."/>
            <person name="Elcheninov A.G."/>
            <person name="Frolov E.N."/>
        </authorList>
    </citation>
    <scope>NUCLEOTIDE SEQUENCE [LARGE SCALE GENOMIC DNA]</scope>
    <source>
        <strain evidence="1 2">AK1</strain>
    </source>
</reference>
<proteinExistence type="predicted"/>
<dbReference type="InterPro" id="IPR021482">
    <property type="entry name" value="DUF3135"/>
</dbReference>
<dbReference type="RefSeq" id="WP_347307928.1">
    <property type="nucleotide sequence ID" value="NZ_JBAJEX010000004.1"/>
</dbReference>
<dbReference type="Pfam" id="PF11333">
    <property type="entry name" value="DUF3135"/>
    <property type="match status" value="1"/>
</dbReference>
<evidence type="ECO:0000313" key="2">
    <source>
        <dbReference type="Proteomes" id="UP001482231"/>
    </source>
</evidence>
<organism evidence="1 2">
    <name type="scientific">Thiobacter aerophilum</name>
    <dbReference type="NCBI Taxonomy" id="3121275"/>
    <lineage>
        <taxon>Bacteria</taxon>
        <taxon>Pseudomonadati</taxon>
        <taxon>Pseudomonadota</taxon>
        <taxon>Betaproteobacteria</taxon>
        <taxon>Burkholderiales</taxon>
        <taxon>Thiobacteraceae</taxon>
        <taxon>Thiobacter</taxon>
    </lineage>
</organism>
<protein>
    <submittedName>
        <fullName evidence="1">DUF3135 domain-containing protein</fullName>
    </submittedName>
</protein>